<dbReference type="Gene3D" id="1.20.140.10">
    <property type="entry name" value="Butyryl-CoA Dehydrogenase, subunit A, domain 3"/>
    <property type="match status" value="1"/>
</dbReference>
<dbReference type="EMBL" id="SRMF01000013">
    <property type="protein sequence ID" value="TGG90411.1"/>
    <property type="molecule type" value="Genomic_DNA"/>
</dbReference>
<dbReference type="NCBIfam" id="NF009586">
    <property type="entry name" value="PRK13026.1"/>
    <property type="match status" value="1"/>
</dbReference>
<dbReference type="NCBIfam" id="NF007000">
    <property type="entry name" value="PRK09463.1"/>
    <property type="match status" value="1"/>
</dbReference>
<evidence type="ECO:0000259" key="14">
    <source>
        <dbReference type="Pfam" id="PF02770"/>
    </source>
</evidence>
<evidence type="ECO:0000256" key="7">
    <source>
        <dbReference type="ARBA" id="ARBA00022630"/>
    </source>
</evidence>
<dbReference type="GO" id="GO:0070991">
    <property type="term" value="F:medium-chain fatty acyl-CoA dehydrogenase activity"/>
    <property type="evidence" value="ECO:0007669"/>
    <property type="project" value="UniProtKB-EC"/>
</dbReference>
<dbReference type="InterPro" id="IPR037069">
    <property type="entry name" value="AcylCoA_DH/ox_N_sf"/>
</dbReference>
<proteinExistence type="inferred from homology"/>
<protein>
    <recommendedName>
        <fullName evidence="6">Acyl-coenzyme A dehydrogenase</fullName>
        <ecNumber evidence="4">1.3.8.7</ecNumber>
        <ecNumber evidence="5">1.3.8.8</ecNumber>
    </recommendedName>
</protein>
<keyword evidence="8" id="KW-0274">FAD</keyword>
<dbReference type="AlphaFoldDB" id="A0A4Z0W6H7"/>
<dbReference type="InterPro" id="IPR006091">
    <property type="entry name" value="Acyl-CoA_Oxase/DH_mid-dom"/>
</dbReference>
<evidence type="ECO:0000313" key="18">
    <source>
        <dbReference type="Proteomes" id="UP000297475"/>
    </source>
</evidence>
<evidence type="ECO:0000259" key="16">
    <source>
        <dbReference type="Pfam" id="PF09317"/>
    </source>
</evidence>
<evidence type="ECO:0000259" key="15">
    <source>
        <dbReference type="Pfam" id="PF02771"/>
    </source>
</evidence>
<dbReference type="RefSeq" id="WP_135484826.1">
    <property type="nucleotide sequence ID" value="NZ_SRMF01000013.1"/>
</dbReference>
<dbReference type="InterPro" id="IPR009100">
    <property type="entry name" value="AcylCoA_DH/oxidase_NM_dom_sf"/>
</dbReference>
<keyword evidence="12" id="KW-1133">Transmembrane helix</keyword>
<comment type="catalytic activity">
    <reaction evidence="10">
        <text>a medium-chain 2,3-saturated fatty acyl-CoA + oxidized [electron-transfer flavoprotein] + H(+) = a medium-chain (2E)-enoyl-CoA + reduced [electron-transfer flavoprotein]</text>
        <dbReference type="Rhea" id="RHEA:14477"/>
        <dbReference type="Rhea" id="RHEA-COMP:10685"/>
        <dbReference type="Rhea" id="RHEA-COMP:10686"/>
        <dbReference type="ChEBI" id="CHEBI:15378"/>
        <dbReference type="ChEBI" id="CHEBI:57692"/>
        <dbReference type="ChEBI" id="CHEBI:58307"/>
        <dbReference type="ChEBI" id="CHEBI:83723"/>
        <dbReference type="ChEBI" id="CHEBI:83726"/>
        <dbReference type="EC" id="1.3.8.7"/>
    </reaction>
</comment>
<dbReference type="InterPro" id="IPR050741">
    <property type="entry name" value="Acyl-CoA_dehydrogenase"/>
</dbReference>
<reference evidence="17 18" key="1">
    <citation type="submission" date="2019-04" db="EMBL/GenBank/DDBJ databases">
        <title>Natronospirillum operosus gen. nov., sp. nov., a haloalkaliphilic satellite isolated from decaying biomass of laboratory culture of cyanobacterium Geitlerinema sp. and proposal of Natronospirillaceae fam. nov. and Saccharospirillaceae fam. nov.</title>
        <authorList>
            <person name="Kevbrin V."/>
            <person name="Boltyanskaya Y."/>
            <person name="Koziaeva V."/>
            <person name="Grouzdev D.S."/>
            <person name="Park M."/>
            <person name="Cho J."/>
        </authorList>
    </citation>
    <scope>NUCLEOTIDE SEQUENCE [LARGE SCALE GENOMIC DNA]</scope>
    <source>
        <strain evidence="17 18">G-116</strain>
    </source>
</reference>
<evidence type="ECO:0000256" key="12">
    <source>
        <dbReference type="SAM" id="Phobius"/>
    </source>
</evidence>
<keyword evidence="12" id="KW-0472">Membrane</keyword>
<accession>A0A4Z0W6H7</accession>
<dbReference type="SUPFAM" id="SSF56645">
    <property type="entry name" value="Acyl-CoA dehydrogenase NM domain-like"/>
    <property type="match status" value="1"/>
</dbReference>
<dbReference type="UniPathway" id="UPA00659"/>
<dbReference type="GO" id="GO:0005737">
    <property type="term" value="C:cytoplasm"/>
    <property type="evidence" value="ECO:0007669"/>
    <property type="project" value="TreeGrafter"/>
</dbReference>
<comment type="cofactor">
    <cofactor evidence="1">
        <name>FAD</name>
        <dbReference type="ChEBI" id="CHEBI:57692"/>
    </cofactor>
</comment>
<comment type="caution">
    <text evidence="17">The sequence shown here is derived from an EMBL/GenBank/DDBJ whole genome shotgun (WGS) entry which is preliminary data.</text>
</comment>
<evidence type="ECO:0000313" key="17">
    <source>
        <dbReference type="EMBL" id="TGG90411.1"/>
    </source>
</evidence>
<sequence length="815" mass="89350">MNHLLVVIVALVVMFAVLRRQLGAVASIVALLALTVFAFYLRSPVFGVLLLIAAGAVALTGLPMFRRSWLTPQVFSLFKKVAPRVSPTERMALEAGTVGWDGELFSGRPDWDVLLSNRYEGLTDEEQAFLDTQCEYAVSRCNDWDISVERADLPPEAWEYLKKEGFFGMIIPKAYGGLEFSAKAQSAVLQKLSMNITLGVTVGVPNSLGPGELLLKYGTEEQKNHYLPRLADGREIPCFGLTGPRAGSDATSIPDTGIVCKQKVDGKEVLGLRLNFEKRWITLAPVATVVGLAFRLFDPEGLLGSEPDRGITLALIPRQTKGMDIGRRHHPIGSPFMNGPIKGKDVFIPLDYIIGGEEMIGQGWRMLVECLSVGRCITLPSSASGAGRYIPALAGGFTRIRRQFNLPVADMEGVQDPLARMTAMAYISRATVGHTANMIDRGEKPAVPSAILKSQLTEFQRQIMMDAMDVHGGRAVTLGPRNYLGLGFSATPVAITVEGANIMTRSLMIFGQGAIRCHPYVLDELAAKDNDDIKAFDKAFFGHVGLIAGNVARAFSAALHVPTGRNPFDASAAPYARAVNRFSAAFGLLADVAMTSLGGSLKQREMLSARLGDVLSNLYMISMVLKQWHEGKRFPGEEDLMKYSAEFMLMRIEDAIIGLLDNLPNRVLAHAIKPVIMPLGRRWRGPSDDLKRAIATGISTDSPLRSFMMEDTWLSQEKGQQDNPLARYNALLKENTRADALYRVVNKAYARGEIPATALHPEQRFEEAAKKGLISAEDAKFMQTYEAEVLDMLTVDDFAFEEPAKDKSLVEQHPV</sequence>
<evidence type="ECO:0000256" key="4">
    <source>
        <dbReference type="ARBA" id="ARBA00012033"/>
    </source>
</evidence>
<dbReference type="Gene3D" id="2.40.110.10">
    <property type="entry name" value="Butyryl-CoA Dehydrogenase, subunit A, domain 2"/>
    <property type="match status" value="1"/>
</dbReference>
<evidence type="ECO:0000256" key="8">
    <source>
        <dbReference type="ARBA" id="ARBA00022827"/>
    </source>
</evidence>
<feature type="domain" description="Acyl-CoA dehydrogenase/oxidase N-terminal" evidence="15">
    <location>
        <begin position="123"/>
        <end position="233"/>
    </location>
</feature>
<name>A0A4Z0W6H7_9GAMM</name>
<dbReference type="Pfam" id="PF02770">
    <property type="entry name" value="Acyl-CoA_dh_M"/>
    <property type="match status" value="1"/>
</dbReference>
<dbReference type="PANTHER" id="PTHR48083:SF18">
    <property type="entry name" value="ACYL-COENZYME A DEHYDROGENASE"/>
    <property type="match status" value="1"/>
</dbReference>
<dbReference type="InterPro" id="IPR015396">
    <property type="entry name" value="FadE_C"/>
</dbReference>
<gene>
    <name evidence="17" type="ORF">E4656_18610</name>
</gene>
<evidence type="ECO:0000256" key="10">
    <source>
        <dbReference type="ARBA" id="ARBA00047882"/>
    </source>
</evidence>
<dbReference type="Pfam" id="PF09317">
    <property type="entry name" value="ACDH_C"/>
    <property type="match status" value="1"/>
</dbReference>
<keyword evidence="12" id="KW-0812">Transmembrane</keyword>
<dbReference type="EC" id="1.3.8.8" evidence="5"/>
<evidence type="ECO:0000259" key="13">
    <source>
        <dbReference type="Pfam" id="PF00441"/>
    </source>
</evidence>
<dbReference type="PANTHER" id="PTHR48083">
    <property type="entry name" value="MEDIUM-CHAIN SPECIFIC ACYL-COA DEHYDROGENASE, MITOCHONDRIAL-RELATED"/>
    <property type="match status" value="1"/>
</dbReference>
<dbReference type="FunFam" id="1.10.540.10:FF:000004">
    <property type="entry name" value="Acyl-CoA dehydrogenase"/>
    <property type="match status" value="1"/>
</dbReference>
<dbReference type="InterPro" id="IPR009075">
    <property type="entry name" value="AcylCo_DH/oxidase_C"/>
</dbReference>
<dbReference type="Pfam" id="PF02771">
    <property type="entry name" value="Acyl-CoA_dh_N"/>
    <property type="match status" value="1"/>
</dbReference>
<keyword evidence="18" id="KW-1185">Reference proteome</keyword>
<dbReference type="EC" id="1.3.8.7" evidence="4"/>
<comment type="catalytic activity">
    <reaction evidence="11">
        <text>a long-chain 2,3-saturated fatty acyl-CoA + oxidized [electron-transfer flavoprotein] + H(+) = a long-chain (2E)-enoyl-CoA + reduced [electron-transfer flavoprotein]</text>
        <dbReference type="Rhea" id="RHEA:17721"/>
        <dbReference type="Rhea" id="RHEA-COMP:10685"/>
        <dbReference type="Rhea" id="RHEA-COMP:10686"/>
        <dbReference type="ChEBI" id="CHEBI:15378"/>
        <dbReference type="ChEBI" id="CHEBI:57692"/>
        <dbReference type="ChEBI" id="CHEBI:58307"/>
        <dbReference type="ChEBI" id="CHEBI:83721"/>
        <dbReference type="ChEBI" id="CHEBI:83727"/>
        <dbReference type="EC" id="1.3.8.8"/>
    </reaction>
</comment>
<feature type="domain" description="Acyl-CoA dehydrogenase/oxidase C-terminal" evidence="13">
    <location>
        <begin position="361"/>
        <end position="481"/>
    </location>
</feature>
<evidence type="ECO:0000256" key="1">
    <source>
        <dbReference type="ARBA" id="ARBA00001974"/>
    </source>
</evidence>
<feature type="transmembrane region" description="Helical" evidence="12">
    <location>
        <begin position="43"/>
        <end position="65"/>
    </location>
</feature>
<dbReference type="Gene3D" id="1.10.540.10">
    <property type="entry name" value="Acyl-CoA dehydrogenase/oxidase, N-terminal domain"/>
    <property type="match status" value="1"/>
</dbReference>
<dbReference type="Pfam" id="PF00441">
    <property type="entry name" value="Acyl-CoA_dh_1"/>
    <property type="match status" value="1"/>
</dbReference>
<evidence type="ECO:0000256" key="6">
    <source>
        <dbReference type="ARBA" id="ARBA00020144"/>
    </source>
</evidence>
<comment type="pathway">
    <text evidence="2">Lipid metabolism; fatty acid beta-oxidation.</text>
</comment>
<dbReference type="InterPro" id="IPR046373">
    <property type="entry name" value="Acyl-CoA_Oxase/DH_mid-dom_sf"/>
</dbReference>
<organism evidence="17 18">
    <name type="scientific">Natronospirillum operosum</name>
    <dbReference type="NCBI Taxonomy" id="2759953"/>
    <lineage>
        <taxon>Bacteria</taxon>
        <taxon>Pseudomonadati</taxon>
        <taxon>Pseudomonadota</taxon>
        <taxon>Gammaproteobacteria</taxon>
        <taxon>Oceanospirillales</taxon>
        <taxon>Natronospirillaceae</taxon>
        <taxon>Natronospirillum</taxon>
    </lineage>
</organism>
<dbReference type="GO" id="GO:0050660">
    <property type="term" value="F:flavin adenine dinucleotide binding"/>
    <property type="evidence" value="ECO:0007669"/>
    <property type="project" value="InterPro"/>
</dbReference>
<dbReference type="Proteomes" id="UP000297475">
    <property type="component" value="Unassembled WGS sequence"/>
</dbReference>
<evidence type="ECO:0000256" key="11">
    <source>
        <dbReference type="ARBA" id="ARBA00049247"/>
    </source>
</evidence>
<comment type="similarity">
    <text evidence="3">Belongs to the acyl-CoA dehydrogenase family.</text>
</comment>
<dbReference type="SUPFAM" id="SSF47203">
    <property type="entry name" value="Acyl-CoA dehydrogenase C-terminal domain-like"/>
    <property type="match status" value="1"/>
</dbReference>
<dbReference type="InterPro" id="IPR036250">
    <property type="entry name" value="AcylCo_DH-like_C"/>
</dbReference>
<keyword evidence="9" id="KW-0560">Oxidoreductase</keyword>
<evidence type="ECO:0000256" key="9">
    <source>
        <dbReference type="ARBA" id="ARBA00023002"/>
    </source>
</evidence>
<dbReference type="GO" id="GO:0004466">
    <property type="term" value="F:long-chain fatty acyl-CoA dehydrogenase activity"/>
    <property type="evidence" value="ECO:0007669"/>
    <property type="project" value="UniProtKB-EC"/>
</dbReference>
<evidence type="ECO:0000256" key="2">
    <source>
        <dbReference type="ARBA" id="ARBA00005005"/>
    </source>
</evidence>
<dbReference type="InterPro" id="IPR013786">
    <property type="entry name" value="AcylCoA_DH/ox_N"/>
</dbReference>
<keyword evidence="7" id="KW-0285">Flavoprotein</keyword>
<evidence type="ECO:0000256" key="5">
    <source>
        <dbReference type="ARBA" id="ARBA00012040"/>
    </source>
</evidence>
<dbReference type="OrthoDB" id="9802447at2"/>
<feature type="domain" description="Acyl-CoA oxidase/dehydrogenase middle" evidence="14">
    <location>
        <begin position="238"/>
        <end position="337"/>
    </location>
</feature>
<dbReference type="GO" id="GO:0033539">
    <property type="term" value="P:fatty acid beta-oxidation using acyl-CoA dehydrogenase"/>
    <property type="evidence" value="ECO:0007669"/>
    <property type="project" value="InterPro"/>
</dbReference>
<feature type="domain" description="Acyl-CoA dehydrogenase C-terminal bacterial-type" evidence="16">
    <location>
        <begin position="515"/>
        <end position="798"/>
    </location>
</feature>
<evidence type="ECO:0000256" key="3">
    <source>
        <dbReference type="ARBA" id="ARBA00009347"/>
    </source>
</evidence>